<name>A0A0L0P7D0_CANAR</name>
<feature type="transmembrane region" description="Helical" evidence="1">
    <location>
        <begin position="40"/>
        <end position="61"/>
    </location>
</feature>
<dbReference type="EMBL" id="LGST01000008">
    <property type="protein sequence ID" value="KNE01936.1"/>
    <property type="molecule type" value="Genomic_DNA"/>
</dbReference>
<evidence type="ECO:0008006" key="4">
    <source>
        <dbReference type="Google" id="ProtNLM"/>
    </source>
</evidence>
<evidence type="ECO:0000256" key="1">
    <source>
        <dbReference type="SAM" id="Phobius"/>
    </source>
</evidence>
<evidence type="ECO:0000313" key="3">
    <source>
        <dbReference type="Proteomes" id="UP000037122"/>
    </source>
</evidence>
<keyword evidence="1" id="KW-0472">Membrane</keyword>
<comment type="caution">
    <text evidence="2">The sequence shown here is derived from an EMBL/GenBank/DDBJ whole genome shotgun (WGS) entry which is preliminary data.</text>
</comment>
<dbReference type="VEuPathDB" id="FungiDB:QG37_01284"/>
<protein>
    <recommendedName>
        <fullName evidence="4">Transmembrane protein</fullName>
    </recommendedName>
</protein>
<organism evidence="2 3">
    <name type="scientific">Candidozyma auris</name>
    <name type="common">Yeast</name>
    <name type="synonym">Candida auris</name>
    <dbReference type="NCBI Taxonomy" id="498019"/>
    <lineage>
        <taxon>Eukaryota</taxon>
        <taxon>Fungi</taxon>
        <taxon>Dikarya</taxon>
        <taxon>Ascomycota</taxon>
        <taxon>Saccharomycotina</taxon>
        <taxon>Pichiomycetes</taxon>
        <taxon>Metschnikowiaceae</taxon>
        <taxon>Candidozyma</taxon>
    </lineage>
</organism>
<proteinExistence type="predicted"/>
<keyword evidence="1" id="KW-0812">Transmembrane</keyword>
<accession>A0A0L0P7D0</accession>
<gene>
    <name evidence="2" type="ORF">QG37_01284</name>
</gene>
<reference evidence="3" key="1">
    <citation type="journal article" date="2015" name="BMC Genomics">
        <title>Draft genome of a commonly misdiagnosed multidrug resistant pathogen Candida auris.</title>
        <authorList>
            <person name="Chatterjee S."/>
            <person name="Alampalli S.V."/>
            <person name="Nageshan R.K."/>
            <person name="Chettiar S.T."/>
            <person name="Joshi S."/>
            <person name="Tatu U.S."/>
        </authorList>
    </citation>
    <scope>NUCLEOTIDE SEQUENCE [LARGE SCALE GENOMIC DNA]</scope>
    <source>
        <strain evidence="3">6684</strain>
    </source>
</reference>
<sequence>MSVLKNAKNEHINSKQKKRKHNLIHILDHLESQRIYNVSLFVFLSLSLSLSLSLLLATTLFQTQNGVVMARIHNT</sequence>
<keyword evidence="1" id="KW-1133">Transmembrane helix</keyword>
<dbReference type="Proteomes" id="UP000037122">
    <property type="component" value="Unassembled WGS sequence"/>
</dbReference>
<dbReference type="AlphaFoldDB" id="A0A0L0P7D0"/>
<evidence type="ECO:0000313" key="2">
    <source>
        <dbReference type="EMBL" id="KNE01936.1"/>
    </source>
</evidence>